<evidence type="ECO:0000256" key="5">
    <source>
        <dbReference type="PIRSR" id="PIRSR602678-1"/>
    </source>
</evidence>
<dbReference type="PIRSF" id="PIRSF037489">
    <property type="entry name" value="UCP037489_NIF3_YqfO"/>
    <property type="match status" value="1"/>
</dbReference>
<keyword evidence="7" id="KW-1185">Reference proteome</keyword>
<dbReference type="GO" id="GO:0005737">
    <property type="term" value="C:cytoplasm"/>
    <property type="evidence" value="ECO:0007669"/>
    <property type="project" value="TreeGrafter"/>
</dbReference>
<organism evidence="6 7">
    <name type="scientific">Paenibacillus agaridevorans</name>
    <dbReference type="NCBI Taxonomy" id="171404"/>
    <lineage>
        <taxon>Bacteria</taxon>
        <taxon>Bacillati</taxon>
        <taxon>Bacillota</taxon>
        <taxon>Bacilli</taxon>
        <taxon>Bacillales</taxon>
        <taxon>Paenibacillaceae</taxon>
        <taxon>Paenibacillus</taxon>
    </lineage>
</organism>
<accession>A0A2R5F171</accession>
<dbReference type="FunFam" id="3.30.70.120:FF:000006">
    <property type="entry name" value="GTP cyclohydrolase 1 type 2 homolog"/>
    <property type="match status" value="1"/>
</dbReference>
<dbReference type="PANTHER" id="PTHR13799:SF14">
    <property type="entry name" value="GTP CYCLOHYDROLASE 1 TYPE 2 HOMOLOG"/>
    <property type="match status" value="1"/>
</dbReference>
<dbReference type="FunFam" id="3.40.1390.30:FF:000001">
    <property type="entry name" value="GTP cyclohydrolase 1 type 2"/>
    <property type="match status" value="1"/>
</dbReference>
<proteinExistence type="inferred from homology"/>
<dbReference type="EMBL" id="BDQX01000458">
    <property type="protein sequence ID" value="GBG12175.1"/>
    <property type="molecule type" value="Genomic_DNA"/>
</dbReference>
<dbReference type="InterPro" id="IPR015867">
    <property type="entry name" value="N-reg_PII/ATP_PRibTrfase_C"/>
</dbReference>
<dbReference type="GO" id="GO:0046872">
    <property type="term" value="F:metal ion binding"/>
    <property type="evidence" value="ECO:0007669"/>
    <property type="project" value="UniProtKB-UniRule"/>
</dbReference>
<evidence type="ECO:0000256" key="4">
    <source>
        <dbReference type="PIRNR" id="PIRNR037489"/>
    </source>
</evidence>
<evidence type="ECO:0000256" key="3">
    <source>
        <dbReference type="ARBA" id="ARBA00022723"/>
    </source>
</evidence>
<protein>
    <recommendedName>
        <fullName evidence="2 4">GTP cyclohydrolase 1 type 2 homolog</fullName>
    </recommendedName>
</protein>
<feature type="binding site" evidence="5">
    <location>
        <position position="333"/>
    </location>
    <ligand>
        <name>a divalent metal cation</name>
        <dbReference type="ChEBI" id="CHEBI:60240"/>
        <label>1</label>
    </ligand>
</feature>
<name>A0A2R5F171_9BACL</name>
<dbReference type="Gene3D" id="3.40.1390.30">
    <property type="entry name" value="NIF3 (NGG1p interacting factor 3)-like"/>
    <property type="match status" value="1"/>
</dbReference>
<evidence type="ECO:0000313" key="6">
    <source>
        <dbReference type="EMBL" id="GBG12175.1"/>
    </source>
</evidence>
<dbReference type="SUPFAM" id="SSF102705">
    <property type="entry name" value="NIF3 (NGG1p interacting factor 3)-like"/>
    <property type="match status" value="1"/>
</dbReference>
<feature type="binding site" evidence="5">
    <location>
        <position position="67"/>
    </location>
    <ligand>
        <name>a divalent metal cation</name>
        <dbReference type="ChEBI" id="CHEBI:60240"/>
        <label>1</label>
    </ligand>
</feature>
<dbReference type="AlphaFoldDB" id="A0A2R5F171"/>
<evidence type="ECO:0000256" key="1">
    <source>
        <dbReference type="ARBA" id="ARBA00006964"/>
    </source>
</evidence>
<dbReference type="NCBIfam" id="TIGR00486">
    <property type="entry name" value="YbgI_SA1388"/>
    <property type="match status" value="1"/>
</dbReference>
<feature type="binding site" evidence="5">
    <location>
        <position position="336"/>
    </location>
    <ligand>
        <name>a divalent metal cation</name>
        <dbReference type="ChEBI" id="CHEBI:60240"/>
        <label>1</label>
    </ligand>
</feature>
<sequence>MFANGNTVVQLMERLAPKYYAVENDKIGLQLGTLNKPISTVIVALDVTEQVVDEAIRAEADLIIAHHAIIYRPLAKLDTSTPAGKLYEKLIKHDIAVYISHTNLDVADGGINDWLADQAGILAEGRQSLDEVHTDQLYKLAVYVPETHHETVLNAILHAGAGHIGDYSHCSFNTKGVGTFMPGEGTSPHIGAQGKLERVDEVRIETIVPQTIQRKVVAAMLKAHPYEEVAYDLYRIELKGRSFGLGRAGKLAQPATLGELAAKLKQAFDVPMLRVVGDLDTPIRKAAVLGGSGGRYVRHAKFAGADVLITGDIDYHTAHDAVADGMTIIDAGHNIEKVMKAKLAEWLSRELAEAKYATKVIPSVIHTEPFTFI</sequence>
<dbReference type="Pfam" id="PF01784">
    <property type="entry name" value="DUF34_NIF3"/>
    <property type="match status" value="1"/>
</dbReference>
<dbReference type="PANTHER" id="PTHR13799">
    <property type="entry name" value="NGG1 INTERACTING FACTOR 3"/>
    <property type="match status" value="1"/>
</dbReference>
<comment type="similarity">
    <text evidence="1 4">Belongs to the GTP cyclohydrolase I type 2/NIF3 family.</text>
</comment>
<comment type="caution">
    <text evidence="6">The sequence shown here is derived from an EMBL/GenBank/DDBJ whole genome shotgun (WGS) entry which is preliminary data.</text>
</comment>
<feature type="binding site" evidence="5">
    <location>
        <position position="66"/>
    </location>
    <ligand>
        <name>a divalent metal cation</name>
        <dbReference type="ChEBI" id="CHEBI:60240"/>
        <label>1</label>
    </ligand>
</feature>
<dbReference type="RefSeq" id="WP_108996257.1">
    <property type="nucleotide sequence ID" value="NZ_BDQX01000458.1"/>
</dbReference>
<feature type="binding site" evidence="5">
    <location>
        <position position="105"/>
    </location>
    <ligand>
        <name>a divalent metal cation</name>
        <dbReference type="ChEBI" id="CHEBI:60240"/>
        <label>1</label>
    </ligand>
</feature>
<evidence type="ECO:0000313" key="7">
    <source>
        <dbReference type="Proteomes" id="UP000245202"/>
    </source>
</evidence>
<dbReference type="Proteomes" id="UP000245202">
    <property type="component" value="Unassembled WGS sequence"/>
</dbReference>
<evidence type="ECO:0000256" key="2">
    <source>
        <dbReference type="ARBA" id="ARBA00022112"/>
    </source>
</evidence>
<gene>
    <name evidence="6" type="ORF">PAT3040_07037</name>
</gene>
<dbReference type="InterPro" id="IPR036069">
    <property type="entry name" value="DUF34/NIF3_sf"/>
</dbReference>
<dbReference type="InterPro" id="IPR017221">
    <property type="entry name" value="DUF34/NIF3_bac"/>
</dbReference>
<dbReference type="Gene3D" id="3.30.70.120">
    <property type="match status" value="1"/>
</dbReference>
<keyword evidence="3 4" id="KW-0479">Metal-binding</keyword>
<dbReference type="InterPro" id="IPR002678">
    <property type="entry name" value="DUF34/NIF3"/>
</dbReference>
<reference evidence="6 7" key="1">
    <citation type="submission" date="2017-08" db="EMBL/GenBank/DDBJ databases">
        <title>Substantial Increase in Enzyme Production by Combined Drug-Resistance Mutations in Paenibacillus agaridevorans.</title>
        <authorList>
            <person name="Tanaka Y."/>
            <person name="Funane K."/>
            <person name="Hosaka T."/>
            <person name="Shiwa Y."/>
            <person name="Fujita N."/>
            <person name="Miyazaki T."/>
            <person name="Yoshikawa H."/>
            <person name="Murakami K."/>
            <person name="Kasahara K."/>
            <person name="Inaoka T."/>
            <person name="Hiraga Y."/>
            <person name="Ochi K."/>
        </authorList>
    </citation>
    <scope>NUCLEOTIDE SEQUENCE [LARGE SCALE GENOMIC DNA]</scope>
    <source>
        <strain evidence="6 7">T-3040</strain>
    </source>
</reference>